<sequence length="492" mass="52823">MHRDVIDGVPVLWEQAPGPLEAALVFGCGARDETFRTLGVTHLVEHLAMSTLPRLHHEHNAMVDLELTQFTATGRPEQITAYLTLVCQALADLPVERIEQESGVLAAEDGCASHPTVGALLSHRYGIEGLGLAPWNGPGPDRIPLEAVRDVVARFFHAGNAVLVLTGPPPEGLRLPLPAGPRPARGEAQQVRTAHSRWQEDAVPGPGLGLDCDLADQPLQLALAVLQERLRNTARHQHGLSYDVSCASAAAGLGRGERVVHLDAREGEEQRVAVLLWEGALKLAAEGPSEEEVAEEVAAARELFLDPRAVSFELELAASAELFGTPYRPVPERLALLEKVTAEQVHRAFARAMDSALLVVPPGTEVSLRLPDGSPLPEARCTAAGLPADGQQFRPSVKDRLFHPAARRARLVLNDAGVWLRNPDGEVHHIPYREVVGVEIQGPGRVVFGAAPCVIPVLPEMFAGLTPGLRALDAAVPEELRYAASGFRSADN</sequence>
<accession>A0A919KLP6</accession>
<evidence type="ECO:0008006" key="3">
    <source>
        <dbReference type="Google" id="ProtNLM"/>
    </source>
</evidence>
<dbReference type="GeneID" id="95351971"/>
<proteinExistence type="predicted"/>
<dbReference type="GO" id="GO:0046872">
    <property type="term" value="F:metal ion binding"/>
    <property type="evidence" value="ECO:0007669"/>
    <property type="project" value="InterPro"/>
</dbReference>
<organism evidence="1 2">
    <name type="scientific">Kitasatospora indigofera</name>
    <dbReference type="NCBI Taxonomy" id="67307"/>
    <lineage>
        <taxon>Bacteria</taxon>
        <taxon>Bacillati</taxon>
        <taxon>Actinomycetota</taxon>
        <taxon>Actinomycetes</taxon>
        <taxon>Kitasatosporales</taxon>
        <taxon>Streptomycetaceae</taxon>
        <taxon>Kitasatospora</taxon>
    </lineage>
</organism>
<keyword evidence="2" id="KW-1185">Reference proteome</keyword>
<reference evidence="1" key="1">
    <citation type="journal article" date="2014" name="Int. J. Syst. Evol. Microbiol.">
        <title>Complete genome sequence of Corynebacterium casei LMG S-19264T (=DSM 44701T), isolated from a smear-ripened cheese.</title>
        <authorList>
            <consortium name="US DOE Joint Genome Institute (JGI-PGF)"/>
            <person name="Walter F."/>
            <person name="Albersmeier A."/>
            <person name="Kalinowski J."/>
            <person name="Ruckert C."/>
        </authorList>
    </citation>
    <scope>NUCLEOTIDE SEQUENCE</scope>
    <source>
        <strain evidence="1">JCM 4646</strain>
    </source>
</reference>
<dbReference type="RefSeq" id="WP_190209972.1">
    <property type="nucleotide sequence ID" value="NZ_BNBO01000005.1"/>
</dbReference>
<dbReference type="Gene3D" id="3.30.830.10">
    <property type="entry name" value="Metalloenzyme, LuxS/M16 peptidase-like"/>
    <property type="match status" value="2"/>
</dbReference>
<dbReference type="InterPro" id="IPR011249">
    <property type="entry name" value="Metalloenz_LuxS/M16"/>
</dbReference>
<dbReference type="Proteomes" id="UP000617734">
    <property type="component" value="Unassembled WGS sequence"/>
</dbReference>
<dbReference type="AlphaFoldDB" id="A0A919KLP6"/>
<name>A0A919KLP6_9ACTN</name>
<reference evidence="1" key="2">
    <citation type="submission" date="2020-09" db="EMBL/GenBank/DDBJ databases">
        <authorList>
            <person name="Sun Q."/>
            <person name="Ohkuma M."/>
        </authorList>
    </citation>
    <scope>NUCLEOTIDE SEQUENCE</scope>
    <source>
        <strain evidence="1">JCM 4646</strain>
    </source>
</reference>
<evidence type="ECO:0000313" key="1">
    <source>
        <dbReference type="EMBL" id="GHH64148.1"/>
    </source>
</evidence>
<gene>
    <name evidence="1" type="ORF">GCM10018781_14750</name>
</gene>
<evidence type="ECO:0000313" key="2">
    <source>
        <dbReference type="Proteomes" id="UP000617734"/>
    </source>
</evidence>
<dbReference type="SUPFAM" id="SSF63411">
    <property type="entry name" value="LuxS/MPP-like metallohydrolase"/>
    <property type="match status" value="2"/>
</dbReference>
<comment type="caution">
    <text evidence="1">The sequence shown here is derived from an EMBL/GenBank/DDBJ whole genome shotgun (WGS) entry which is preliminary data.</text>
</comment>
<dbReference type="EMBL" id="BNBO01000005">
    <property type="protein sequence ID" value="GHH64148.1"/>
    <property type="molecule type" value="Genomic_DNA"/>
</dbReference>
<protein>
    <recommendedName>
        <fullName evidence="3">Peptidase M16 N-terminal domain-containing protein</fullName>
    </recommendedName>
</protein>